<dbReference type="Gene3D" id="3.40.50.720">
    <property type="entry name" value="NAD(P)-binding Rossmann-like Domain"/>
    <property type="match status" value="1"/>
</dbReference>
<comment type="catalytic activity">
    <reaction evidence="8">
        <text>a primary alcohol + NAD(+) = an aldehyde + NADH + H(+)</text>
        <dbReference type="Rhea" id="RHEA:10736"/>
        <dbReference type="ChEBI" id="CHEBI:15378"/>
        <dbReference type="ChEBI" id="CHEBI:15734"/>
        <dbReference type="ChEBI" id="CHEBI:17478"/>
        <dbReference type="ChEBI" id="CHEBI:57540"/>
        <dbReference type="ChEBI" id="CHEBI:57945"/>
        <dbReference type="EC" id="1.1.1.1"/>
    </reaction>
</comment>
<dbReference type="Pfam" id="PF00107">
    <property type="entry name" value="ADH_zinc_N"/>
    <property type="match status" value="1"/>
</dbReference>
<dbReference type="PANTHER" id="PTHR42940:SF8">
    <property type="entry name" value="VACUOLAR PROTEIN SORTING-ASSOCIATED PROTEIN 11"/>
    <property type="match status" value="1"/>
</dbReference>
<dbReference type="EMBL" id="BAAAVV010000002">
    <property type="protein sequence ID" value="GAA3162271.1"/>
    <property type="molecule type" value="Genomic_DNA"/>
</dbReference>
<name>A0ABP6NYM7_9ACTN</name>
<evidence type="ECO:0000256" key="1">
    <source>
        <dbReference type="ARBA" id="ARBA00001947"/>
    </source>
</evidence>
<comment type="catalytic activity">
    <reaction evidence="7">
        <text>a secondary alcohol + NAD(+) = a ketone + NADH + H(+)</text>
        <dbReference type="Rhea" id="RHEA:10740"/>
        <dbReference type="ChEBI" id="CHEBI:15378"/>
        <dbReference type="ChEBI" id="CHEBI:17087"/>
        <dbReference type="ChEBI" id="CHEBI:35681"/>
        <dbReference type="ChEBI" id="CHEBI:57540"/>
        <dbReference type="ChEBI" id="CHEBI:57945"/>
        <dbReference type="EC" id="1.1.1.1"/>
    </reaction>
</comment>
<keyword evidence="6" id="KW-0560">Oxidoreductase</keyword>
<evidence type="ECO:0000256" key="3">
    <source>
        <dbReference type="ARBA" id="ARBA00013190"/>
    </source>
</evidence>
<dbReference type="InterPro" id="IPR011032">
    <property type="entry name" value="GroES-like_sf"/>
</dbReference>
<dbReference type="PANTHER" id="PTHR42940">
    <property type="entry name" value="ALCOHOL DEHYDROGENASE 1-RELATED"/>
    <property type="match status" value="1"/>
</dbReference>
<evidence type="ECO:0000256" key="7">
    <source>
        <dbReference type="ARBA" id="ARBA00049164"/>
    </source>
</evidence>
<dbReference type="RefSeq" id="WP_344687809.1">
    <property type="nucleotide sequence ID" value="NZ_BAAAVV010000002.1"/>
</dbReference>
<reference evidence="13" key="1">
    <citation type="journal article" date="2019" name="Int. J. Syst. Evol. Microbiol.">
        <title>The Global Catalogue of Microorganisms (GCM) 10K type strain sequencing project: providing services to taxonomists for standard genome sequencing and annotation.</title>
        <authorList>
            <consortium name="The Broad Institute Genomics Platform"/>
            <consortium name="The Broad Institute Genome Sequencing Center for Infectious Disease"/>
            <person name="Wu L."/>
            <person name="Ma J."/>
        </authorList>
    </citation>
    <scope>NUCLEOTIDE SEQUENCE [LARGE SCALE GENOMIC DNA]</scope>
    <source>
        <strain evidence="13">JCM 15614</strain>
    </source>
</reference>
<evidence type="ECO:0000256" key="9">
    <source>
        <dbReference type="RuleBase" id="RU361277"/>
    </source>
</evidence>
<dbReference type="SMART" id="SM00829">
    <property type="entry name" value="PKS_ER"/>
    <property type="match status" value="1"/>
</dbReference>
<dbReference type="Gene3D" id="3.90.180.10">
    <property type="entry name" value="Medium-chain alcohol dehydrogenases, catalytic domain"/>
    <property type="match status" value="1"/>
</dbReference>
<dbReference type="PROSITE" id="PS00059">
    <property type="entry name" value="ADH_ZINC"/>
    <property type="match status" value="1"/>
</dbReference>
<feature type="domain" description="Enoyl reductase (ER)" evidence="11">
    <location>
        <begin position="2"/>
        <end position="343"/>
    </location>
</feature>
<dbReference type="InterPro" id="IPR013154">
    <property type="entry name" value="ADH-like_N"/>
</dbReference>
<proteinExistence type="inferred from homology"/>
<accession>A0ABP6NYM7</accession>
<keyword evidence="4 9" id="KW-0479">Metal-binding</keyword>
<evidence type="ECO:0000256" key="10">
    <source>
        <dbReference type="SAM" id="MobiDB-lite"/>
    </source>
</evidence>
<evidence type="ECO:0000313" key="13">
    <source>
        <dbReference type="Proteomes" id="UP001499924"/>
    </source>
</evidence>
<comment type="similarity">
    <text evidence="2 9">Belongs to the zinc-containing alcohol dehydrogenase family.</text>
</comment>
<dbReference type="Pfam" id="PF08240">
    <property type="entry name" value="ADH_N"/>
    <property type="match status" value="1"/>
</dbReference>
<dbReference type="SUPFAM" id="SSF50129">
    <property type="entry name" value="GroES-like"/>
    <property type="match status" value="1"/>
</dbReference>
<evidence type="ECO:0000256" key="4">
    <source>
        <dbReference type="ARBA" id="ARBA00022723"/>
    </source>
</evidence>
<dbReference type="Proteomes" id="UP001499924">
    <property type="component" value="Unassembled WGS sequence"/>
</dbReference>
<comment type="caution">
    <text evidence="12">The sequence shown here is derived from an EMBL/GenBank/DDBJ whole genome shotgun (WGS) entry which is preliminary data.</text>
</comment>
<sequence>MHALQMTAWQSDPELREVPDPRPGPGEVLVRTGAAGVCHSDMHVLHEFPAGIFPWELPFTLGHENAGWVAELGAGVTGLEVGQPVALYGPWGCGSCAACAAGAENYCRRMPPGAAYPGLGRDGGMAEHFLVPSARHLVPLPGSLTPLQAAPLTDAGLTPFHAVERVRELLVPGSTTVVVGVGGLGHLAVQILRATTATRVVAVDQKPEARKLAEQVGADVVLDGGEDTAAAIRDLTDGQGADAVLDIVGIDSTLSLAASVVARDGHVVVVGVGGGSLPVSFLGVPYGARVSTSFWGTRPELHRVLALAARGDLVTETTTWPLSRATEAYAAVRAGTVSGRAVVVPDAVG</sequence>
<evidence type="ECO:0000313" key="12">
    <source>
        <dbReference type="EMBL" id="GAA3162271.1"/>
    </source>
</evidence>
<dbReference type="InterPro" id="IPR013149">
    <property type="entry name" value="ADH-like_C"/>
</dbReference>
<dbReference type="EC" id="1.1.1.1" evidence="3"/>
<organism evidence="12 13">
    <name type="scientific">Blastococcus jejuensis</name>
    <dbReference type="NCBI Taxonomy" id="351224"/>
    <lineage>
        <taxon>Bacteria</taxon>
        <taxon>Bacillati</taxon>
        <taxon>Actinomycetota</taxon>
        <taxon>Actinomycetes</taxon>
        <taxon>Geodermatophilales</taxon>
        <taxon>Geodermatophilaceae</taxon>
        <taxon>Blastococcus</taxon>
    </lineage>
</organism>
<evidence type="ECO:0000256" key="2">
    <source>
        <dbReference type="ARBA" id="ARBA00008072"/>
    </source>
</evidence>
<dbReference type="SUPFAM" id="SSF51735">
    <property type="entry name" value="NAD(P)-binding Rossmann-fold domains"/>
    <property type="match status" value="1"/>
</dbReference>
<dbReference type="InterPro" id="IPR002328">
    <property type="entry name" value="ADH_Zn_CS"/>
</dbReference>
<gene>
    <name evidence="12" type="ORF">GCM10010531_12520</name>
</gene>
<evidence type="ECO:0000259" key="11">
    <source>
        <dbReference type="SMART" id="SM00829"/>
    </source>
</evidence>
<dbReference type="InterPro" id="IPR020843">
    <property type="entry name" value="ER"/>
</dbReference>
<evidence type="ECO:0000256" key="5">
    <source>
        <dbReference type="ARBA" id="ARBA00022833"/>
    </source>
</evidence>
<keyword evidence="13" id="KW-1185">Reference proteome</keyword>
<evidence type="ECO:0000256" key="6">
    <source>
        <dbReference type="ARBA" id="ARBA00023002"/>
    </source>
</evidence>
<protein>
    <recommendedName>
        <fullName evidence="3">alcohol dehydrogenase</fullName>
        <ecNumber evidence="3">1.1.1.1</ecNumber>
    </recommendedName>
</protein>
<feature type="region of interest" description="Disordered" evidence="10">
    <location>
        <begin position="1"/>
        <end position="24"/>
    </location>
</feature>
<dbReference type="CDD" id="cd05284">
    <property type="entry name" value="arabinose_DH_like"/>
    <property type="match status" value="1"/>
</dbReference>
<evidence type="ECO:0000256" key="8">
    <source>
        <dbReference type="ARBA" id="ARBA00049243"/>
    </source>
</evidence>
<comment type="cofactor">
    <cofactor evidence="1 9">
        <name>Zn(2+)</name>
        <dbReference type="ChEBI" id="CHEBI:29105"/>
    </cofactor>
</comment>
<keyword evidence="5 9" id="KW-0862">Zinc</keyword>
<dbReference type="InterPro" id="IPR036291">
    <property type="entry name" value="NAD(P)-bd_dom_sf"/>
</dbReference>